<comment type="function">
    <text evidence="6">Forms part of the polypeptide exit tunnel.</text>
</comment>
<protein>
    <recommendedName>
        <fullName evidence="6">Large ribosomal subunit protein uL4</fullName>
    </recommendedName>
</protein>
<sequence length="252" mass="27708">MKSQLYNLEGELTEEIELPEVFQFVPREDLIRKAFRAISLTLRQPYGSSPLAGTRRVGHNAGPGHGSSRLPRTSGSSTAVLLAHVVKGRSAHSPRSNKVLFKKINDNERKIAIKSAIALTASAEHVKKRGHKVPEELKFPIVASDDIQKFSKVSQAMKFLENLGLDEDIERSKFGKKIRAGRGKMRGRRYKQPRSILVVGTDRSSLRAFESLPGVEVATADSLSIRKLAPGGNGGRLTIYTKSAVSQLGRQN</sequence>
<keyword evidence="3 6" id="KW-0694">RNA-binding</keyword>
<feature type="region of interest" description="Disordered" evidence="7">
    <location>
        <begin position="49"/>
        <end position="75"/>
    </location>
</feature>
<comment type="function">
    <text evidence="6">One of the primary rRNA binding proteins, this protein initially binds near the 5'-end of the 23S rRNA. It is important during the early stages of 50S assembly. It makes multiple contacts with different domains of the 23S rRNA in the assembled 50S subunit and ribosome.</text>
</comment>
<proteinExistence type="inferred from homology"/>
<dbReference type="PROSITE" id="PS00939">
    <property type="entry name" value="RIBOSOMAL_L1E"/>
    <property type="match status" value="1"/>
</dbReference>
<evidence type="ECO:0000256" key="7">
    <source>
        <dbReference type="SAM" id="MobiDB-lite"/>
    </source>
</evidence>
<comment type="subunit">
    <text evidence="6">Part of the 50S ribosomal subunit.</text>
</comment>
<keyword evidence="2 6" id="KW-0699">rRNA-binding</keyword>
<gene>
    <name evidence="8" type="primary">rpl4p</name>
    <name evidence="6" type="synonym">rpl4</name>
    <name evidence="8" type="ORF">OXIME_001278</name>
</gene>
<dbReference type="InterPro" id="IPR023574">
    <property type="entry name" value="Ribosomal_uL4_dom_sf"/>
</dbReference>
<dbReference type="AlphaFoldDB" id="A0AAX4NIS2"/>
<keyword evidence="4 6" id="KW-0689">Ribosomal protein</keyword>
<evidence type="ECO:0000256" key="5">
    <source>
        <dbReference type="ARBA" id="ARBA00023274"/>
    </source>
</evidence>
<organism evidence="8 9">
    <name type="scientific">Oxyplasma meridianum</name>
    <dbReference type="NCBI Taxonomy" id="3073602"/>
    <lineage>
        <taxon>Archaea</taxon>
        <taxon>Methanobacteriati</taxon>
        <taxon>Thermoplasmatota</taxon>
        <taxon>Thermoplasmata</taxon>
        <taxon>Thermoplasmatales</taxon>
        <taxon>Thermoplasmataceae</taxon>
        <taxon>Oxyplasma</taxon>
    </lineage>
</organism>
<dbReference type="InterPro" id="IPR045240">
    <property type="entry name" value="Ribosomal_uL4_euk/arch"/>
</dbReference>
<evidence type="ECO:0000256" key="3">
    <source>
        <dbReference type="ARBA" id="ARBA00022884"/>
    </source>
</evidence>
<evidence type="ECO:0000256" key="1">
    <source>
        <dbReference type="ARBA" id="ARBA00010528"/>
    </source>
</evidence>
<dbReference type="GO" id="GO:0003735">
    <property type="term" value="F:structural constituent of ribosome"/>
    <property type="evidence" value="ECO:0007669"/>
    <property type="project" value="InterPro"/>
</dbReference>
<name>A0AAX4NIS2_9ARCH</name>
<dbReference type="InterPro" id="IPR019970">
    <property type="entry name" value="Ribosomall_uL4-arc"/>
</dbReference>
<evidence type="ECO:0000313" key="9">
    <source>
        <dbReference type="Proteomes" id="UP001451606"/>
    </source>
</evidence>
<dbReference type="GO" id="GO:1990904">
    <property type="term" value="C:ribonucleoprotein complex"/>
    <property type="evidence" value="ECO:0007669"/>
    <property type="project" value="UniProtKB-KW"/>
</dbReference>
<evidence type="ECO:0000313" key="8">
    <source>
        <dbReference type="EMBL" id="WYY00697.1"/>
    </source>
</evidence>
<dbReference type="RefSeq" id="WP_393971030.1">
    <property type="nucleotide sequence ID" value="NZ_CP133772.1"/>
</dbReference>
<dbReference type="GO" id="GO:0019843">
    <property type="term" value="F:rRNA binding"/>
    <property type="evidence" value="ECO:0007669"/>
    <property type="project" value="UniProtKB-UniRule"/>
</dbReference>
<dbReference type="EMBL" id="CP133772">
    <property type="protein sequence ID" value="WYY00697.1"/>
    <property type="molecule type" value="Genomic_DNA"/>
</dbReference>
<dbReference type="Pfam" id="PF00573">
    <property type="entry name" value="Ribosomal_L4"/>
    <property type="match status" value="1"/>
</dbReference>
<dbReference type="PANTHER" id="PTHR19431">
    <property type="entry name" value="60S RIBOSOMAL PROTEIN L4"/>
    <property type="match status" value="1"/>
</dbReference>
<keyword evidence="9" id="KW-1185">Reference proteome</keyword>
<dbReference type="GO" id="GO:0005840">
    <property type="term" value="C:ribosome"/>
    <property type="evidence" value="ECO:0007669"/>
    <property type="project" value="UniProtKB-KW"/>
</dbReference>
<keyword evidence="5 6" id="KW-0687">Ribonucleoprotein</keyword>
<dbReference type="GO" id="GO:0006412">
    <property type="term" value="P:translation"/>
    <property type="evidence" value="ECO:0007669"/>
    <property type="project" value="UniProtKB-UniRule"/>
</dbReference>
<reference evidence="8 9" key="1">
    <citation type="submission" date="2023-09" db="EMBL/GenBank/DDBJ databases">
        <authorList>
            <person name="Golyshina O.V."/>
            <person name="Lunev E.A."/>
            <person name="Bargiela R."/>
            <person name="Gaines M.C."/>
            <person name="Daum B."/>
            <person name="Bale N.J."/>
            <person name="Koenen M."/>
            <person name="Sinninghe Damst J.S."/>
            <person name="Yakimov M."/>
            <person name="Golyshin P.N."/>
        </authorList>
    </citation>
    <scope>NUCLEOTIDE SEQUENCE [LARGE SCALE GENOMIC DNA]</scope>
    <source>
        <strain evidence="8 9">M1</strain>
    </source>
</reference>
<dbReference type="KEGG" id="omr:OXIME_001278"/>
<dbReference type="InterPro" id="IPR002136">
    <property type="entry name" value="Ribosomal_uL4"/>
</dbReference>
<dbReference type="Gene3D" id="3.40.1370.10">
    <property type="match status" value="1"/>
</dbReference>
<dbReference type="InterPro" id="IPR013000">
    <property type="entry name" value="Ribosomal_uL4_euk/arc_CS"/>
</dbReference>
<accession>A0AAX4NIS2</accession>
<evidence type="ECO:0000256" key="2">
    <source>
        <dbReference type="ARBA" id="ARBA00022730"/>
    </source>
</evidence>
<dbReference type="SUPFAM" id="SSF52166">
    <property type="entry name" value="Ribosomal protein L4"/>
    <property type="match status" value="1"/>
</dbReference>
<dbReference type="NCBIfam" id="TIGR03672">
    <property type="entry name" value="rpl4p_arch"/>
    <property type="match status" value="1"/>
</dbReference>
<dbReference type="HAMAP" id="MF_01328_A">
    <property type="entry name" value="Ribosomal_uL4_A"/>
    <property type="match status" value="1"/>
</dbReference>
<comment type="similarity">
    <text evidence="1 6">Belongs to the universal ribosomal protein uL4 family.</text>
</comment>
<evidence type="ECO:0000256" key="6">
    <source>
        <dbReference type="HAMAP-Rule" id="MF_01328"/>
    </source>
</evidence>
<dbReference type="GeneID" id="95968015"/>
<evidence type="ECO:0000256" key="4">
    <source>
        <dbReference type="ARBA" id="ARBA00022980"/>
    </source>
</evidence>
<dbReference type="Proteomes" id="UP001451606">
    <property type="component" value="Chromosome"/>
</dbReference>